<dbReference type="EMBL" id="JAWHQM010000018">
    <property type="protein sequence ID" value="KAK5631158.1"/>
    <property type="molecule type" value="Genomic_DNA"/>
</dbReference>
<dbReference type="Proteomes" id="UP001305414">
    <property type="component" value="Unassembled WGS sequence"/>
</dbReference>
<evidence type="ECO:0000313" key="2">
    <source>
        <dbReference type="Proteomes" id="UP001305414"/>
    </source>
</evidence>
<sequence length="234" mass="26186">MLQEPSLASPTNFHFELPSSALQWTVNLLLFLTQLARIQQAKSFPPRRGGRVKERLLSERGDTRSVSRVATTVVPACIMNSDSEPGSPRQLHRNFADSTHLLRVSSPVIPQSTRSRRPFEPELDIDIGLIHMVQVIQNGVALRTVQSYNPIRHRAVDPERFPACSRMNTDERVNALDMLRTGLRVVAVKIGMRGPVYSVFAVDDLAEAWRQLLVCSVAARPERVAADGWNCIIV</sequence>
<reference evidence="1 2" key="1">
    <citation type="submission" date="2023-10" db="EMBL/GenBank/DDBJ databases">
        <title>Draft genome sequence of Xylaria bambusicola isolate GMP-LS, the root and basal stem rot pathogen of sugarcane in Indonesia.</title>
        <authorList>
            <person name="Selvaraj P."/>
            <person name="Muralishankar V."/>
            <person name="Muruganantham S."/>
            <person name="Sp S."/>
            <person name="Haryani S."/>
            <person name="Lau K.J.X."/>
            <person name="Naqvi N.I."/>
        </authorList>
    </citation>
    <scope>NUCLEOTIDE SEQUENCE [LARGE SCALE GENOMIC DNA]</scope>
    <source>
        <strain evidence="1">GMP-LS</strain>
    </source>
</reference>
<evidence type="ECO:0000313" key="1">
    <source>
        <dbReference type="EMBL" id="KAK5631158.1"/>
    </source>
</evidence>
<gene>
    <name evidence="1" type="ORF">RRF57_006873</name>
</gene>
<proteinExistence type="predicted"/>
<keyword evidence="2" id="KW-1185">Reference proteome</keyword>
<comment type="caution">
    <text evidence="1">The sequence shown here is derived from an EMBL/GenBank/DDBJ whole genome shotgun (WGS) entry which is preliminary data.</text>
</comment>
<protein>
    <submittedName>
        <fullName evidence="1">Uncharacterized protein</fullName>
    </submittedName>
</protein>
<organism evidence="1 2">
    <name type="scientific">Xylaria bambusicola</name>
    <dbReference type="NCBI Taxonomy" id="326684"/>
    <lineage>
        <taxon>Eukaryota</taxon>
        <taxon>Fungi</taxon>
        <taxon>Dikarya</taxon>
        <taxon>Ascomycota</taxon>
        <taxon>Pezizomycotina</taxon>
        <taxon>Sordariomycetes</taxon>
        <taxon>Xylariomycetidae</taxon>
        <taxon>Xylariales</taxon>
        <taxon>Xylariaceae</taxon>
        <taxon>Xylaria</taxon>
    </lineage>
</organism>
<name>A0AAN7UR19_9PEZI</name>
<dbReference type="AlphaFoldDB" id="A0AAN7UR19"/>
<accession>A0AAN7UR19</accession>